<dbReference type="PANTHER" id="PTHR10302:SF27">
    <property type="entry name" value="SINGLE-STRANDED DNA-BINDING PROTEIN"/>
    <property type="match status" value="1"/>
</dbReference>
<feature type="region of interest" description="Disordered" evidence="3">
    <location>
        <begin position="110"/>
        <end position="153"/>
    </location>
</feature>
<dbReference type="Gene3D" id="2.40.50.140">
    <property type="entry name" value="Nucleic acid-binding proteins"/>
    <property type="match status" value="1"/>
</dbReference>
<dbReference type="InterPro" id="IPR012340">
    <property type="entry name" value="NA-bd_OB-fold"/>
</dbReference>
<dbReference type="InterPro" id="IPR000424">
    <property type="entry name" value="Primosome_PriB/ssb"/>
</dbReference>
<evidence type="ECO:0000256" key="2">
    <source>
        <dbReference type="PIRNR" id="PIRNR002070"/>
    </source>
</evidence>
<accession>A0A8S5S5K9</accession>
<protein>
    <recommendedName>
        <fullName evidence="2">Single-stranded DNA-binding protein</fullName>
    </recommendedName>
</protein>
<dbReference type="GO" id="GO:0009295">
    <property type="term" value="C:nucleoid"/>
    <property type="evidence" value="ECO:0007669"/>
    <property type="project" value="TreeGrafter"/>
</dbReference>
<dbReference type="Pfam" id="PF00436">
    <property type="entry name" value="SSB"/>
    <property type="match status" value="1"/>
</dbReference>
<dbReference type="PANTHER" id="PTHR10302">
    <property type="entry name" value="SINGLE-STRANDED DNA-BINDING PROTEIN"/>
    <property type="match status" value="1"/>
</dbReference>
<dbReference type="GO" id="GO:0003697">
    <property type="term" value="F:single-stranded DNA binding"/>
    <property type="evidence" value="ECO:0007669"/>
    <property type="project" value="InterPro"/>
</dbReference>
<organism evidence="4">
    <name type="scientific">Myoviridae sp. cthAo37</name>
    <dbReference type="NCBI Taxonomy" id="2827701"/>
    <lineage>
        <taxon>Viruses</taxon>
        <taxon>Duplodnaviria</taxon>
        <taxon>Heunggongvirae</taxon>
        <taxon>Uroviricota</taxon>
        <taxon>Caudoviricetes</taxon>
    </lineage>
</organism>
<dbReference type="EMBL" id="BK032529">
    <property type="protein sequence ID" value="DAF45986.1"/>
    <property type="molecule type" value="Genomic_DNA"/>
</dbReference>
<dbReference type="NCBIfam" id="TIGR00621">
    <property type="entry name" value="ssb"/>
    <property type="match status" value="1"/>
</dbReference>
<dbReference type="SUPFAM" id="SSF50249">
    <property type="entry name" value="Nucleic acid-binding proteins"/>
    <property type="match status" value="1"/>
</dbReference>
<dbReference type="HAMAP" id="MF_00984">
    <property type="entry name" value="SSB"/>
    <property type="match status" value="1"/>
</dbReference>
<dbReference type="PROSITE" id="PS50935">
    <property type="entry name" value="SSB"/>
    <property type="match status" value="1"/>
</dbReference>
<sequence>MNKVILMGRLTRDPEVRYTNQGARQMAVARYTLAVDRRASSQTKQGDQTADFLNCVAFDKSAEFAEKYMYQGMKMLVTGHLQTGSYTNRDGQKVYTTDVVIESQEFCEKRSEGESYVPHPAMAEAQKNTPPSQHKGGWTNVPDGVEDEGLPFN</sequence>
<dbReference type="GO" id="GO:0006260">
    <property type="term" value="P:DNA replication"/>
    <property type="evidence" value="ECO:0007669"/>
    <property type="project" value="InterPro"/>
</dbReference>
<name>A0A8S5S5K9_9CAUD</name>
<evidence type="ECO:0000313" key="4">
    <source>
        <dbReference type="EMBL" id="DAF45986.1"/>
    </source>
</evidence>
<dbReference type="CDD" id="cd04496">
    <property type="entry name" value="SSB_OBF"/>
    <property type="match status" value="1"/>
</dbReference>
<reference evidence="4" key="1">
    <citation type="journal article" date="2021" name="Proc. Natl. Acad. Sci. U.S.A.">
        <title>A Catalog of Tens of Thousands of Viruses from Human Metagenomes Reveals Hidden Associations with Chronic Diseases.</title>
        <authorList>
            <person name="Tisza M.J."/>
            <person name="Buck C.B."/>
        </authorList>
    </citation>
    <scope>NUCLEOTIDE SEQUENCE</scope>
    <source>
        <strain evidence="4">CthAo37</strain>
    </source>
</reference>
<dbReference type="InterPro" id="IPR011344">
    <property type="entry name" value="ssDNA-bd"/>
</dbReference>
<evidence type="ECO:0000256" key="3">
    <source>
        <dbReference type="SAM" id="MobiDB-lite"/>
    </source>
</evidence>
<dbReference type="PIRSF" id="PIRSF002070">
    <property type="entry name" value="SSB"/>
    <property type="match status" value="1"/>
</dbReference>
<evidence type="ECO:0000256" key="1">
    <source>
        <dbReference type="ARBA" id="ARBA00023125"/>
    </source>
</evidence>
<feature type="compositionally biased region" description="Acidic residues" evidence="3">
    <location>
        <begin position="144"/>
        <end position="153"/>
    </location>
</feature>
<keyword evidence="1 2" id="KW-0238">DNA-binding</keyword>
<proteinExistence type="inferred from homology"/>